<dbReference type="EMBL" id="CP001287">
    <property type="protein sequence ID" value="ACK67472.1"/>
    <property type="molecule type" value="Genomic_DNA"/>
</dbReference>
<protein>
    <recommendedName>
        <fullName evidence="1">RiboL-PSP-HEPN domain-containing protein</fullName>
    </recommendedName>
</protein>
<evidence type="ECO:0000313" key="3">
    <source>
        <dbReference type="Proteomes" id="UP000008204"/>
    </source>
</evidence>
<reference evidence="3" key="1">
    <citation type="journal article" date="2011" name="MBio">
        <title>Novel metabolic attributes of the genus Cyanothece, comprising a group of unicellular nitrogen-fixing Cyanobacteria.</title>
        <authorList>
            <person name="Bandyopadhyay A."/>
            <person name="Elvitigala T."/>
            <person name="Welsh E."/>
            <person name="Stockel J."/>
            <person name="Liberton M."/>
            <person name="Min H."/>
            <person name="Sherman L.A."/>
            <person name="Pakrasi H.B."/>
        </authorList>
    </citation>
    <scope>NUCLEOTIDE SEQUENCE [LARGE SCALE GENOMIC DNA]</scope>
    <source>
        <strain evidence="3">PCC 8801</strain>
    </source>
</reference>
<dbReference type="OrthoDB" id="1551032at2"/>
<dbReference type="Pfam" id="PF18735">
    <property type="entry name" value="HEPN_RiboL-PSP"/>
    <property type="match status" value="1"/>
</dbReference>
<sequence>MSKDNQTVSILEQNLDDDLSWRIKELSLLKNKIPVQKGTEQAVLIKAGITLLYAHWEGFVKYSAECYLQFVSMQRLKYNELDYCFIALCSRKSINELLKTQKFELQQEIVKNLLDNLEQRAQIPYEGIINTKSNLNFEVFRDICVIIGIDYKQYETNQKAIDEKLLTVRNKIAHGKDLKKNYEDFIDIYQIVTTLMRNIKDDILNAAITERYKRTL</sequence>
<dbReference type="eggNOG" id="ENOG5031BST">
    <property type="taxonomic scope" value="Bacteria"/>
</dbReference>
<gene>
    <name evidence="2" type="ordered locus">PCC8801_3507</name>
</gene>
<dbReference type="RefSeq" id="WP_012596731.1">
    <property type="nucleotide sequence ID" value="NC_011726.1"/>
</dbReference>
<evidence type="ECO:0000313" key="2">
    <source>
        <dbReference type="EMBL" id="ACK67472.1"/>
    </source>
</evidence>
<dbReference type="InterPro" id="IPR041519">
    <property type="entry name" value="HEPN_RiboL-PSP"/>
</dbReference>
<keyword evidence="3" id="KW-1185">Reference proteome</keyword>
<feature type="domain" description="RiboL-PSP-HEPN" evidence="1">
    <location>
        <begin position="17"/>
        <end position="205"/>
    </location>
</feature>
<accession>B7K0I8</accession>
<dbReference type="AlphaFoldDB" id="B7K0I8"/>
<dbReference type="STRING" id="41431.PCC8801_3507"/>
<proteinExistence type="predicted"/>
<organism evidence="2 3">
    <name type="scientific">Rippkaea orientalis (strain PCC 8801 / RF-1)</name>
    <name type="common">Cyanothece sp. (strain PCC 8801)</name>
    <dbReference type="NCBI Taxonomy" id="41431"/>
    <lineage>
        <taxon>Bacteria</taxon>
        <taxon>Bacillati</taxon>
        <taxon>Cyanobacteriota</taxon>
        <taxon>Cyanophyceae</taxon>
        <taxon>Oscillatoriophycideae</taxon>
        <taxon>Chroococcales</taxon>
        <taxon>Aphanothecaceae</taxon>
        <taxon>Rippkaea</taxon>
        <taxon>Rippkaea orientalis</taxon>
    </lineage>
</organism>
<dbReference type="KEGG" id="cyp:PCC8801_3507"/>
<evidence type="ECO:0000259" key="1">
    <source>
        <dbReference type="Pfam" id="PF18735"/>
    </source>
</evidence>
<dbReference type="HOGENOM" id="CLU_100981_1_0_3"/>
<name>B7K0I8_RIPO1</name>
<dbReference type="Proteomes" id="UP000008204">
    <property type="component" value="Chromosome"/>
</dbReference>